<reference evidence="2" key="1">
    <citation type="submission" date="2023-03" db="EMBL/GenBank/DDBJ databases">
        <authorList>
            <person name="Steffen K."/>
            <person name="Cardenas P."/>
        </authorList>
    </citation>
    <scope>NUCLEOTIDE SEQUENCE</scope>
</reference>
<organism evidence="2 3">
    <name type="scientific">Geodia barretti</name>
    <name type="common">Barrett's horny sponge</name>
    <dbReference type="NCBI Taxonomy" id="519541"/>
    <lineage>
        <taxon>Eukaryota</taxon>
        <taxon>Metazoa</taxon>
        <taxon>Porifera</taxon>
        <taxon>Demospongiae</taxon>
        <taxon>Heteroscleromorpha</taxon>
        <taxon>Tetractinellida</taxon>
        <taxon>Astrophorina</taxon>
        <taxon>Geodiidae</taxon>
        <taxon>Geodia</taxon>
    </lineage>
</organism>
<keyword evidence="3" id="KW-1185">Reference proteome</keyword>
<dbReference type="AlphaFoldDB" id="A0AA35TRN6"/>
<feature type="non-terminal residue" evidence="2">
    <location>
        <position position="182"/>
    </location>
</feature>
<gene>
    <name evidence="2" type="ORF">GBAR_LOCUS29092</name>
</gene>
<feature type="region of interest" description="Disordered" evidence="1">
    <location>
        <begin position="129"/>
        <end position="161"/>
    </location>
</feature>
<accession>A0AA35TRN6</accession>
<name>A0AA35TRN6_GEOBA</name>
<feature type="compositionally biased region" description="Pro residues" evidence="1">
    <location>
        <begin position="149"/>
        <end position="161"/>
    </location>
</feature>
<sequence>FPAAAAAVFIHGSLRTAADLETARPCFRSGRLRFLSDRKPAGLDVRGAQGPRHCSLLPAERRRDPRPRRSQARFITSCCRLQMNVLSQQSRKPYSLNANYSVFATNMVILKHLILLRLLVRQPTPPHLEDTLLSPPPSSLPTHHLHHTPCPPHSPPISLPPSPSGFRSLSFSTLCKADCSKA</sequence>
<proteinExistence type="predicted"/>
<evidence type="ECO:0000313" key="2">
    <source>
        <dbReference type="EMBL" id="CAI8053188.1"/>
    </source>
</evidence>
<evidence type="ECO:0000256" key="1">
    <source>
        <dbReference type="SAM" id="MobiDB-lite"/>
    </source>
</evidence>
<comment type="caution">
    <text evidence="2">The sequence shown here is derived from an EMBL/GenBank/DDBJ whole genome shotgun (WGS) entry which is preliminary data.</text>
</comment>
<protein>
    <submittedName>
        <fullName evidence="2">Uncharacterized protein</fullName>
    </submittedName>
</protein>
<dbReference type="Proteomes" id="UP001174909">
    <property type="component" value="Unassembled WGS sequence"/>
</dbReference>
<dbReference type="EMBL" id="CASHTH010004076">
    <property type="protein sequence ID" value="CAI8053188.1"/>
    <property type="molecule type" value="Genomic_DNA"/>
</dbReference>
<evidence type="ECO:0000313" key="3">
    <source>
        <dbReference type="Proteomes" id="UP001174909"/>
    </source>
</evidence>